<keyword evidence="4" id="KW-1185">Reference proteome</keyword>
<sequence length="216" mass="24251">MLKALFAKQEDPKELVRKWQATLRAEQRGLDRSIRDIQFEEKKVQKSIKEAAKRGDMGAAKHLAKEIVQSRKAISRIYVNKAHMQSLDTSLREQLAMLRVAGTLSRSTEVMKEINTIIKAPELQKTMMEMSKEMMKAGLIEEMISDAIDSAVGAEDEEEETEEEVQKVLDELAGELAGQLPAARRAKQTPVAAAAEEEEEEEDMAELRARLDAVKA</sequence>
<organism evidence="3 4">
    <name type="scientific">Edaphochlamys debaryana</name>
    <dbReference type="NCBI Taxonomy" id="47281"/>
    <lineage>
        <taxon>Eukaryota</taxon>
        <taxon>Viridiplantae</taxon>
        <taxon>Chlorophyta</taxon>
        <taxon>core chlorophytes</taxon>
        <taxon>Chlorophyceae</taxon>
        <taxon>CS clade</taxon>
        <taxon>Chlamydomonadales</taxon>
        <taxon>Chlamydomonadales incertae sedis</taxon>
        <taxon>Edaphochlamys</taxon>
    </lineage>
</organism>
<feature type="coiled-coil region" evidence="1">
    <location>
        <begin position="144"/>
        <end position="175"/>
    </location>
</feature>
<dbReference type="Gene3D" id="6.10.140.1230">
    <property type="match status" value="1"/>
</dbReference>
<evidence type="ECO:0000313" key="3">
    <source>
        <dbReference type="EMBL" id="KAG2493317.1"/>
    </source>
</evidence>
<proteinExistence type="predicted"/>
<evidence type="ECO:0000256" key="2">
    <source>
        <dbReference type="SAM" id="MobiDB-lite"/>
    </source>
</evidence>
<protein>
    <submittedName>
        <fullName evidence="3">Uncharacterized protein</fullName>
    </submittedName>
</protein>
<dbReference type="InterPro" id="IPR005024">
    <property type="entry name" value="Snf7_fam"/>
</dbReference>
<name>A0A836BYV2_9CHLO</name>
<feature type="compositionally biased region" description="Basic and acidic residues" evidence="2">
    <location>
        <begin position="205"/>
        <end position="216"/>
    </location>
</feature>
<evidence type="ECO:0000313" key="4">
    <source>
        <dbReference type="Proteomes" id="UP000612055"/>
    </source>
</evidence>
<dbReference type="Proteomes" id="UP000612055">
    <property type="component" value="Unassembled WGS sequence"/>
</dbReference>
<gene>
    <name evidence="3" type="ORF">HYH03_008452</name>
</gene>
<dbReference type="Pfam" id="PF03357">
    <property type="entry name" value="Snf7"/>
    <property type="match status" value="1"/>
</dbReference>
<feature type="compositionally biased region" description="Acidic residues" evidence="2">
    <location>
        <begin position="195"/>
        <end position="204"/>
    </location>
</feature>
<dbReference type="EMBL" id="JAEHOE010000038">
    <property type="protein sequence ID" value="KAG2493317.1"/>
    <property type="molecule type" value="Genomic_DNA"/>
</dbReference>
<evidence type="ECO:0000256" key="1">
    <source>
        <dbReference type="SAM" id="Coils"/>
    </source>
</evidence>
<feature type="region of interest" description="Disordered" evidence="2">
    <location>
        <begin position="179"/>
        <end position="216"/>
    </location>
</feature>
<accession>A0A836BYV2</accession>
<dbReference type="PANTHER" id="PTHR10476">
    <property type="entry name" value="CHARGED MULTIVESICULAR BODY PROTEIN"/>
    <property type="match status" value="1"/>
</dbReference>
<dbReference type="OrthoDB" id="2329734at2759"/>
<dbReference type="GO" id="GO:0007034">
    <property type="term" value="P:vacuolar transport"/>
    <property type="evidence" value="ECO:0007669"/>
    <property type="project" value="InterPro"/>
</dbReference>
<keyword evidence="1" id="KW-0175">Coiled coil</keyword>
<comment type="caution">
    <text evidence="3">The sequence shown here is derived from an EMBL/GenBank/DDBJ whole genome shotgun (WGS) entry which is preliminary data.</text>
</comment>
<dbReference type="AlphaFoldDB" id="A0A836BYV2"/>
<reference evidence="3" key="1">
    <citation type="journal article" date="2020" name="bioRxiv">
        <title>Comparative genomics of Chlamydomonas.</title>
        <authorList>
            <person name="Craig R.J."/>
            <person name="Hasan A.R."/>
            <person name="Ness R.W."/>
            <person name="Keightley P.D."/>
        </authorList>
    </citation>
    <scope>NUCLEOTIDE SEQUENCE</scope>
    <source>
        <strain evidence="3">CCAP 11/70</strain>
    </source>
</reference>